<evidence type="ECO:0000313" key="2">
    <source>
        <dbReference type="Proteomes" id="UP000253314"/>
    </source>
</evidence>
<dbReference type="AlphaFoldDB" id="A0A366XWN7"/>
<accession>A0A366XWN7</accession>
<keyword evidence="2" id="KW-1185">Reference proteome</keyword>
<organism evidence="1 2">
    <name type="scientific">Bacillus taeanensis</name>
    <dbReference type="NCBI Taxonomy" id="273032"/>
    <lineage>
        <taxon>Bacteria</taxon>
        <taxon>Bacillati</taxon>
        <taxon>Bacillota</taxon>
        <taxon>Bacilli</taxon>
        <taxon>Bacillales</taxon>
        <taxon>Bacillaceae</taxon>
        <taxon>Bacillus</taxon>
    </lineage>
</organism>
<reference evidence="1 2" key="1">
    <citation type="submission" date="2018-07" db="EMBL/GenBank/DDBJ databases">
        <title>Lottiidibacillus patelloidae gen. nov., sp. nov., isolated from the intestinal tract of a marine limpet and the reclassification of B. taeanensis BH030017T, B. algicola KMM 3737T and B. hwajinpoensis SW-72T as genus Lottiidibacillus.</title>
        <authorList>
            <person name="Liu R."/>
            <person name="Huang Z."/>
        </authorList>
    </citation>
    <scope>NUCLEOTIDE SEQUENCE [LARGE SCALE GENOMIC DNA]</scope>
    <source>
        <strain evidence="1 2">BH030017</strain>
    </source>
</reference>
<sequence>MLSVTLTYEEVLDVETILLETNLVKSTKAYVLKTKEGSVLLEAIPKSDEQCVSFSFSGNLTMAQYQTIHDTITAISDQLHAVIDDQEAFMGYLENYEKAYLITNWEKWVYFLNGAKHTSMEGQKVRIYNEQNFQIAEGILVHYEKDEAKKDTFTVTSCSLITTFGERTFTGGNLRIEATGEFY</sequence>
<dbReference type="Proteomes" id="UP000253314">
    <property type="component" value="Unassembled WGS sequence"/>
</dbReference>
<protein>
    <submittedName>
        <fullName evidence="1">Uncharacterized protein</fullName>
    </submittedName>
</protein>
<evidence type="ECO:0000313" key="1">
    <source>
        <dbReference type="EMBL" id="RBW68361.1"/>
    </source>
</evidence>
<comment type="caution">
    <text evidence="1">The sequence shown here is derived from an EMBL/GenBank/DDBJ whole genome shotgun (WGS) entry which is preliminary data.</text>
</comment>
<gene>
    <name evidence="1" type="ORF">DS031_16985</name>
</gene>
<dbReference type="RefSeq" id="WP_113807260.1">
    <property type="nucleotide sequence ID" value="NZ_QOCW01000021.1"/>
</dbReference>
<dbReference type="EMBL" id="QOCW01000021">
    <property type="protein sequence ID" value="RBW68361.1"/>
    <property type="molecule type" value="Genomic_DNA"/>
</dbReference>
<proteinExistence type="predicted"/>
<dbReference type="OrthoDB" id="2356532at2"/>
<name>A0A366XWN7_9BACI</name>